<comment type="caution">
    <text evidence="1">The sequence shown here is derived from an EMBL/GenBank/DDBJ whole genome shotgun (WGS) entry which is preliminary data.</text>
</comment>
<name>A0ABP8MT38_9BACT</name>
<keyword evidence="2" id="KW-1185">Reference proteome</keyword>
<dbReference type="EMBL" id="BAABGA010000035">
    <property type="protein sequence ID" value="GAA4455611.1"/>
    <property type="molecule type" value="Genomic_DNA"/>
</dbReference>
<gene>
    <name evidence="1" type="ORF">GCM10023156_29910</name>
</gene>
<sequence length="193" mass="21623">MSPKKLSIEIEHLVGQFYSLSEEADRDAATRLGSDLATFESITSAPPPFDQLLDHHKHMTVTVEAFHGQKVDVVVHRTKRVDNWYSREITLVTQQDKKIVQYGIVRLNVDQLSEPVWSRIESEAIPLGRVLIEHNVLRQVQLCGLWRVSAGPSLASLMQVEKGETLFGRTALIYCDGDPAIELLEIVAPVPAD</sequence>
<dbReference type="SUPFAM" id="SSF64288">
    <property type="entry name" value="Chorismate lyase-like"/>
    <property type="match status" value="1"/>
</dbReference>
<dbReference type="Gene3D" id="3.40.1410.10">
    <property type="entry name" value="Chorismate lyase-like"/>
    <property type="match status" value="1"/>
</dbReference>
<evidence type="ECO:0000313" key="1">
    <source>
        <dbReference type="EMBL" id="GAA4455611.1"/>
    </source>
</evidence>
<dbReference type="RefSeq" id="WP_345323260.1">
    <property type="nucleotide sequence ID" value="NZ_BAABGA010000035.1"/>
</dbReference>
<evidence type="ECO:0000313" key="2">
    <source>
        <dbReference type="Proteomes" id="UP001500840"/>
    </source>
</evidence>
<protein>
    <submittedName>
        <fullName evidence="1">Uncharacterized protein</fullName>
    </submittedName>
</protein>
<proteinExistence type="predicted"/>
<dbReference type="InterPro" id="IPR028978">
    <property type="entry name" value="Chorismate_lyase_/UTRA_dom_sf"/>
</dbReference>
<reference evidence="2" key="1">
    <citation type="journal article" date="2019" name="Int. J. Syst. Evol. Microbiol.">
        <title>The Global Catalogue of Microorganisms (GCM) 10K type strain sequencing project: providing services to taxonomists for standard genome sequencing and annotation.</title>
        <authorList>
            <consortium name="The Broad Institute Genomics Platform"/>
            <consortium name="The Broad Institute Genome Sequencing Center for Infectious Disease"/>
            <person name="Wu L."/>
            <person name="Ma J."/>
        </authorList>
    </citation>
    <scope>NUCLEOTIDE SEQUENCE [LARGE SCALE GENOMIC DNA]</scope>
    <source>
        <strain evidence="2">JCM 17759</strain>
    </source>
</reference>
<accession>A0ABP8MT38</accession>
<dbReference type="Proteomes" id="UP001500840">
    <property type="component" value="Unassembled WGS sequence"/>
</dbReference>
<organism evidence="1 2">
    <name type="scientific">Novipirellula rosea</name>
    <dbReference type="NCBI Taxonomy" id="1031540"/>
    <lineage>
        <taxon>Bacteria</taxon>
        <taxon>Pseudomonadati</taxon>
        <taxon>Planctomycetota</taxon>
        <taxon>Planctomycetia</taxon>
        <taxon>Pirellulales</taxon>
        <taxon>Pirellulaceae</taxon>
        <taxon>Novipirellula</taxon>
    </lineage>
</organism>